<dbReference type="AlphaFoldDB" id="A0A0D0BG73"/>
<comment type="similarity">
    <text evidence="1">Belongs to the aldehyde dehydrogenase family.</text>
</comment>
<dbReference type="InterPro" id="IPR016163">
    <property type="entry name" value="Ald_DH_C"/>
</dbReference>
<evidence type="ECO:0000256" key="1">
    <source>
        <dbReference type="ARBA" id="ARBA00009986"/>
    </source>
</evidence>
<dbReference type="InterPro" id="IPR015590">
    <property type="entry name" value="Aldehyde_DH_dom"/>
</dbReference>
<proteinExistence type="inferred from homology"/>
<dbReference type="GO" id="GO:0004029">
    <property type="term" value="F:aldehyde dehydrogenase (NAD+) activity"/>
    <property type="evidence" value="ECO:0007669"/>
    <property type="project" value="TreeGrafter"/>
</dbReference>
<dbReference type="Gene3D" id="3.40.605.10">
    <property type="entry name" value="Aldehyde Dehydrogenase, Chain A, domain 1"/>
    <property type="match status" value="1"/>
</dbReference>
<dbReference type="Proteomes" id="UP000053593">
    <property type="component" value="Unassembled WGS sequence"/>
</dbReference>
<protein>
    <submittedName>
        <fullName evidence="4">Unplaced genomic scaffold GYMLUscaffold_77, whole genome shotgun sequence</fullName>
    </submittedName>
</protein>
<evidence type="ECO:0000256" key="2">
    <source>
        <dbReference type="ARBA" id="ARBA00023002"/>
    </source>
</evidence>
<reference evidence="4 5" key="1">
    <citation type="submission" date="2014-04" db="EMBL/GenBank/DDBJ databases">
        <title>Evolutionary Origins and Diversification of the Mycorrhizal Mutualists.</title>
        <authorList>
            <consortium name="DOE Joint Genome Institute"/>
            <consortium name="Mycorrhizal Genomics Consortium"/>
            <person name="Kohler A."/>
            <person name="Kuo A."/>
            <person name="Nagy L.G."/>
            <person name="Floudas D."/>
            <person name="Copeland A."/>
            <person name="Barry K.W."/>
            <person name="Cichocki N."/>
            <person name="Veneault-Fourrey C."/>
            <person name="LaButti K."/>
            <person name="Lindquist E.A."/>
            <person name="Lipzen A."/>
            <person name="Lundell T."/>
            <person name="Morin E."/>
            <person name="Murat C."/>
            <person name="Riley R."/>
            <person name="Ohm R."/>
            <person name="Sun H."/>
            <person name="Tunlid A."/>
            <person name="Henrissat B."/>
            <person name="Grigoriev I.V."/>
            <person name="Hibbett D.S."/>
            <person name="Martin F."/>
        </authorList>
    </citation>
    <scope>NUCLEOTIDE SEQUENCE [LARGE SCALE GENOMIC DNA]</scope>
    <source>
        <strain evidence="4 5">FD-317 M1</strain>
    </source>
</reference>
<dbReference type="PANTHER" id="PTHR43570">
    <property type="entry name" value="ALDEHYDE DEHYDROGENASE"/>
    <property type="match status" value="1"/>
</dbReference>
<dbReference type="InterPro" id="IPR016162">
    <property type="entry name" value="Ald_DH_N"/>
</dbReference>
<dbReference type="InterPro" id="IPR016161">
    <property type="entry name" value="Ald_DH/histidinol_DH"/>
</dbReference>
<gene>
    <name evidence="4" type="ORF">GYMLUDRAFT_250148</name>
</gene>
<organism evidence="4 5">
    <name type="scientific">Collybiopsis luxurians FD-317 M1</name>
    <dbReference type="NCBI Taxonomy" id="944289"/>
    <lineage>
        <taxon>Eukaryota</taxon>
        <taxon>Fungi</taxon>
        <taxon>Dikarya</taxon>
        <taxon>Basidiomycota</taxon>
        <taxon>Agaricomycotina</taxon>
        <taxon>Agaricomycetes</taxon>
        <taxon>Agaricomycetidae</taxon>
        <taxon>Agaricales</taxon>
        <taxon>Marasmiineae</taxon>
        <taxon>Omphalotaceae</taxon>
        <taxon>Collybiopsis</taxon>
        <taxon>Collybiopsis luxurians</taxon>
    </lineage>
</organism>
<sequence>MDGLTDPFVFSPVVYTGNGTIARINAAVAAKHVTPLTLELGGKSLVIVDSKCDLELAAKRTMWGKVTNCGQICVSPNHALISPSALPRYVEGLKKVYKEMRPANQGAALGSDLYVYIIDLQHFNRIKGLKMSQLGLLDKTRGKILIGGRIDKEVLKVEPTVVLVKEGDVLLEPETFGLILTIVDLKEEGFVRKACDWCVS</sequence>
<dbReference type="HOGENOM" id="CLU_005391_1_4_1"/>
<dbReference type="GO" id="GO:0005737">
    <property type="term" value="C:cytoplasm"/>
    <property type="evidence" value="ECO:0007669"/>
    <property type="project" value="TreeGrafter"/>
</dbReference>
<dbReference type="InterPro" id="IPR012394">
    <property type="entry name" value="Aldehyde_DH_NAD(P)"/>
</dbReference>
<dbReference type="PANTHER" id="PTHR43570:SF16">
    <property type="entry name" value="ALDEHYDE DEHYDROGENASE TYPE III, ISOFORM Q"/>
    <property type="match status" value="1"/>
</dbReference>
<dbReference type="SUPFAM" id="SSF53720">
    <property type="entry name" value="ALDH-like"/>
    <property type="match status" value="1"/>
</dbReference>
<evidence type="ECO:0000259" key="3">
    <source>
        <dbReference type="Pfam" id="PF00171"/>
    </source>
</evidence>
<dbReference type="GO" id="GO:0006081">
    <property type="term" value="P:aldehyde metabolic process"/>
    <property type="evidence" value="ECO:0007669"/>
    <property type="project" value="InterPro"/>
</dbReference>
<dbReference type="OrthoDB" id="440325at2759"/>
<name>A0A0D0BG73_9AGAR</name>
<dbReference type="Pfam" id="PF00171">
    <property type="entry name" value="Aldedh"/>
    <property type="match status" value="1"/>
</dbReference>
<dbReference type="Gene3D" id="3.40.309.10">
    <property type="entry name" value="Aldehyde Dehydrogenase, Chain A, domain 2"/>
    <property type="match status" value="1"/>
</dbReference>
<evidence type="ECO:0000313" key="4">
    <source>
        <dbReference type="EMBL" id="KIK53686.1"/>
    </source>
</evidence>
<keyword evidence="5" id="KW-1185">Reference proteome</keyword>
<keyword evidence="2" id="KW-0560">Oxidoreductase</keyword>
<evidence type="ECO:0000313" key="5">
    <source>
        <dbReference type="Proteomes" id="UP000053593"/>
    </source>
</evidence>
<feature type="domain" description="Aldehyde dehydrogenase" evidence="3">
    <location>
        <begin position="13"/>
        <end position="188"/>
    </location>
</feature>
<accession>A0A0D0BG73</accession>
<dbReference type="EMBL" id="KN834825">
    <property type="protein sequence ID" value="KIK53686.1"/>
    <property type="molecule type" value="Genomic_DNA"/>
</dbReference>